<feature type="compositionally biased region" description="Polar residues" evidence="5">
    <location>
        <begin position="248"/>
        <end position="262"/>
    </location>
</feature>
<gene>
    <name evidence="6" type="ORF">FWILDA_LOCUS6338</name>
</gene>
<evidence type="ECO:0000256" key="1">
    <source>
        <dbReference type="ARBA" id="ARBA00004123"/>
    </source>
</evidence>
<keyword evidence="4" id="KW-0539">Nucleus</keyword>
<dbReference type="PANTHER" id="PTHR31250:SF27">
    <property type="entry name" value="IQ DOMAIN-CONTAINING PROTEIN IQM5"/>
    <property type="match status" value="1"/>
</dbReference>
<dbReference type="EMBL" id="CAMKVN010001135">
    <property type="protein sequence ID" value="CAI2173937.1"/>
    <property type="molecule type" value="Genomic_DNA"/>
</dbReference>
<name>A0A9W4SLL4_9GLOM</name>
<keyword evidence="3" id="KW-0963">Cytoplasm</keyword>
<dbReference type="GO" id="GO:0005737">
    <property type="term" value="C:cytoplasm"/>
    <property type="evidence" value="ECO:0007669"/>
    <property type="project" value="UniProtKB-SubCell"/>
</dbReference>
<dbReference type="Proteomes" id="UP001153678">
    <property type="component" value="Unassembled WGS sequence"/>
</dbReference>
<feature type="region of interest" description="Disordered" evidence="5">
    <location>
        <begin position="241"/>
        <end position="263"/>
    </location>
</feature>
<dbReference type="AlphaFoldDB" id="A0A9W4SLL4"/>
<dbReference type="InterPro" id="IPR044159">
    <property type="entry name" value="IQM"/>
</dbReference>
<reference evidence="6" key="1">
    <citation type="submission" date="2022-08" db="EMBL/GenBank/DDBJ databases">
        <authorList>
            <person name="Kallberg Y."/>
            <person name="Tangrot J."/>
            <person name="Rosling A."/>
        </authorList>
    </citation>
    <scope>NUCLEOTIDE SEQUENCE</scope>
    <source>
        <strain evidence="6">Wild A</strain>
    </source>
</reference>
<comment type="caution">
    <text evidence="6">The sequence shown here is derived from an EMBL/GenBank/DDBJ whole genome shotgun (WGS) entry which is preliminary data.</text>
</comment>
<organism evidence="6 7">
    <name type="scientific">Funneliformis geosporum</name>
    <dbReference type="NCBI Taxonomy" id="1117311"/>
    <lineage>
        <taxon>Eukaryota</taxon>
        <taxon>Fungi</taxon>
        <taxon>Fungi incertae sedis</taxon>
        <taxon>Mucoromycota</taxon>
        <taxon>Glomeromycotina</taxon>
        <taxon>Glomeromycetes</taxon>
        <taxon>Glomerales</taxon>
        <taxon>Glomeraceae</taxon>
        <taxon>Funneliformis</taxon>
    </lineage>
</organism>
<accession>A0A9W4SLL4</accession>
<dbReference type="OrthoDB" id="7344096at2759"/>
<evidence type="ECO:0000256" key="5">
    <source>
        <dbReference type="SAM" id="MobiDB-lite"/>
    </source>
</evidence>
<evidence type="ECO:0000256" key="2">
    <source>
        <dbReference type="ARBA" id="ARBA00004496"/>
    </source>
</evidence>
<comment type="subcellular location">
    <subcellularLocation>
        <location evidence="2">Cytoplasm</location>
    </subcellularLocation>
    <subcellularLocation>
        <location evidence="1">Nucleus</location>
    </subcellularLocation>
</comment>
<evidence type="ECO:0000313" key="7">
    <source>
        <dbReference type="Proteomes" id="UP001153678"/>
    </source>
</evidence>
<evidence type="ECO:0000256" key="3">
    <source>
        <dbReference type="ARBA" id="ARBA00022490"/>
    </source>
</evidence>
<protein>
    <submittedName>
        <fullName evidence="6">5194_t:CDS:1</fullName>
    </submittedName>
</protein>
<evidence type="ECO:0000313" key="6">
    <source>
        <dbReference type="EMBL" id="CAI2173937.1"/>
    </source>
</evidence>
<sequence length="496" mass="56644">MASIRPPDNGPDPDVLAETVKKGLTTSQLQQNSYKESYSNINRNLTISEIETRLQILRLYFSKTREEEGKILSANSRDNILKSGSSCLHLPGQTCPVWSQWEELLNAVEAHLRRKEILQEPPSSNQKLELAMTVVERIAKGSSSVKNHLWLIMDTEHWLEICDEEHRYGSNLKVYHDYWLKTSTPENFFEWLDKGDGKSLNLEARPRELLERQKVKYLTRKERKEFEVTFKDGMLIYAQSDKPVHTNPPAQLSSDPDSTNPNIAVDTRLLSLPIPTRSSSPAPSSQGSLNLEIEESDEQIKPSTRQGSTESTGIKIEKWIYVTDCDGNFYVGQKTKGHFHHSSFLAGGAICAAGGIKVRDGKLIEINPNSGHYKPAQHHFKALIERLTKEGVYIDDAKVIYPNEILEKRIMAKYKFKRLAILSMVYDEFMRDASNKVNQQLDTMDRHVTRVSSHLKRNMSEAVKAGKESIKEWLQQVMPETNKKKDRISDKDLLVH</sequence>
<keyword evidence="7" id="KW-1185">Reference proteome</keyword>
<dbReference type="GO" id="GO:0005634">
    <property type="term" value="C:nucleus"/>
    <property type="evidence" value="ECO:0007669"/>
    <property type="project" value="UniProtKB-SubCell"/>
</dbReference>
<evidence type="ECO:0000256" key="4">
    <source>
        <dbReference type="ARBA" id="ARBA00023242"/>
    </source>
</evidence>
<proteinExistence type="predicted"/>
<dbReference type="PANTHER" id="PTHR31250">
    <property type="entry name" value="IQ DOMAIN-CONTAINING PROTEIN IQM3"/>
    <property type="match status" value="1"/>
</dbReference>